<dbReference type="EMBL" id="JAGHQM010003412">
    <property type="protein sequence ID" value="KAH0544135.1"/>
    <property type="molecule type" value="Genomic_DNA"/>
</dbReference>
<name>A0A9P8L547_9PEZI</name>
<reference evidence="2" key="1">
    <citation type="submission" date="2021-03" db="EMBL/GenBank/DDBJ databases">
        <title>Comparative genomics and phylogenomic investigation of the class Geoglossomycetes provide insights into ecological specialization and systematics.</title>
        <authorList>
            <person name="Melie T."/>
            <person name="Pirro S."/>
            <person name="Miller A.N."/>
            <person name="Quandt A."/>
        </authorList>
    </citation>
    <scope>NUCLEOTIDE SEQUENCE</scope>
    <source>
        <strain evidence="2">CAQ_001_2017</strain>
    </source>
</reference>
<proteinExistence type="predicted"/>
<dbReference type="AlphaFoldDB" id="A0A9P8L547"/>
<protein>
    <submittedName>
        <fullName evidence="2">Uncharacterized protein</fullName>
    </submittedName>
</protein>
<evidence type="ECO:0000313" key="3">
    <source>
        <dbReference type="Proteomes" id="UP000750711"/>
    </source>
</evidence>
<comment type="caution">
    <text evidence="2">The sequence shown here is derived from an EMBL/GenBank/DDBJ whole genome shotgun (WGS) entry which is preliminary data.</text>
</comment>
<keyword evidence="3" id="KW-1185">Reference proteome</keyword>
<evidence type="ECO:0000313" key="2">
    <source>
        <dbReference type="EMBL" id="KAH0544135.1"/>
    </source>
</evidence>
<sequence>MDDPRVSSAARPNTLPSIQIHVPSSSVDRRSASRSSPFTTDQQPSRGPNPMPIPNARQEVPPPLPPPRYISDLTPGGSDLAWEYANSHASLGQKSFGSINPSSSLFGGYGIPSPKFKSTAAEISLRDSRPRHIDEGYHSLSSLALTPPKLVFDVHV</sequence>
<evidence type="ECO:0000256" key="1">
    <source>
        <dbReference type="SAM" id="MobiDB-lite"/>
    </source>
</evidence>
<organism evidence="2 3">
    <name type="scientific">Trichoglossum hirsutum</name>
    <dbReference type="NCBI Taxonomy" id="265104"/>
    <lineage>
        <taxon>Eukaryota</taxon>
        <taxon>Fungi</taxon>
        <taxon>Dikarya</taxon>
        <taxon>Ascomycota</taxon>
        <taxon>Pezizomycotina</taxon>
        <taxon>Geoglossomycetes</taxon>
        <taxon>Geoglossales</taxon>
        <taxon>Geoglossaceae</taxon>
        <taxon>Trichoglossum</taxon>
    </lineage>
</organism>
<feature type="compositionally biased region" description="Polar residues" evidence="1">
    <location>
        <begin position="37"/>
        <end position="46"/>
    </location>
</feature>
<dbReference type="Proteomes" id="UP000750711">
    <property type="component" value="Unassembled WGS sequence"/>
</dbReference>
<feature type="region of interest" description="Disordered" evidence="1">
    <location>
        <begin position="1"/>
        <end position="75"/>
    </location>
</feature>
<accession>A0A9P8L547</accession>
<gene>
    <name evidence="2" type="ORF">GP486_008530</name>
</gene>